<dbReference type="InterPro" id="IPR003021">
    <property type="entry name" value="Rad1_Rec1_Rad17"/>
</dbReference>
<evidence type="ECO:0000256" key="2">
    <source>
        <dbReference type="ARBA" id="ARBA00010991"/>
    </source>
</evidence>
<dbReference type="Gene3D" id="3.70.10.10">
    <property type="match status" value="1"/>
</dbReference>
<proteinExistence type="inferred from homology"/>
<keyword evidence="4" id="KW-0234">DNA repair</keyword>
<evidence type="ECO:0000256" key="1">
    <source>
        <dbReference type="ARBA" id="ARBA00004123"/>
    </source>
</evidence>
<dbReference type="InterPro" id="IPR046938">
    <property type="entry name" value="DNA_clamp_sf"/>
</dbReference>
<comment type="subcellular location">
    <subcellularLocation>
        <location evidence="1">Nucleus</location>
    </subcellularLocation>
</comment>
<gene>
    <name evidence="6" type="primary">g12771</name>
    <name evidence="6" type="ORF">VP750_LOCUS11352</name>
</gene>
<keyword evidence="3" id="KW-0227">DNA damage</keyword>
<keyword evidence="5" id="KW-0539">Nucleus</keyword>
<reference evidence="6 7" key="1">
    <citation type="submission" date="2024-06" db="EMBL/GenBank/DDBJ databases">
        <authorList>
            <person name="Kraege A."/>
            <person name="Thomma B."/>
        </authorList>
    </citation>
    <scope>NUCLEOTIDE SEQUENCE [LARGE SCALE GENOMIC DNA]</scope>
</reference>
<dbReference type="SUPFAM" id="SSF55979">
    <property type="entry name" value="DNA clamp"/>
    <property type="match status" value="1"/>
</dbReference>
<comment type="caution">
    <text evidence="6">The sequence shown here is derived from an EMBL/GenBank/DDBJ whole genome shotgun (WGS) entry which is preliminary data.</text>
</comment>
<protein>
    <submittedName>
        <fullName evidence="6">G12771 protein</fullName>
    </submittedName>
</protein>
<name>A0ABP1GB66_9CHLO</name>
<evidence type="ECO:0000313" key="6">
    <source>
        <dbReference type="EMBL" id="CAL5229446.1"/>
    </source>
</evidence>
<evidence type="ECO:0000256" key="5">
    <source>
        <dbReference type="ARBA" id="ARBA00023242"/>
    </source>
</evidence>
<accession>A0ABP1GB66</accession>
<dbReference type="Pfam" id="PF02144">
    <property type="entry name" value="Rad1"/>
    <property type="match status" value="1"/>
</dbReference>
<evidence type="ECO:0000313" key="7">
    <source>
        <dbReference type="Proteomes" id="UP001497392"/>
    </source>
</evidence>
<dbReference type="Proteomes" id="UP001497392">
    <property type="component" value="Unassembled WGS sequence"/>
</dbReference>
<keyword evidence="7" id="KW-1185">Reference proteome</keyword>
<dbReference type="PANTHER" id="PTHR10870:SF0">
    <property type="entry name" value="CELL CYCLE CHECKPOINT PROTEIN RAD1"/>
    <property type="match status" value="1"/>
</dbReference>
<sequence>MPRDDTAEQCCLRMANVKGLVEAIHAVKSPNKSQLCMLSVNRDGLSLRWEDSSKSLQSSVWLHSELFAEYSCPWVRRAFGLNFSQFLDTLNVFALGTGAELVLRYPGTNEELICEMTEMGNVAQLCTYARIDTIEVPFTGDLMDAWEDPASFFLLSSALLKEAVEDLEWSSGSQSIALCIRRSPPQITMCAQGLGELLIALPADRLDGFSCAEAEVQHRYKQKHLRTAFTQLPGAKDTSSTVSSKVSLDREGLMKVTHMLNMGGNDLGFTAMPSALADSQRIAAASSMCVIQFVIMPEHELNEE</sequence>
<dbReference type="EMBL" id="CAXHTA020000020">
    <property type="protein sequence ID" value="CAL5229446.1"/>
    <property type="molecule type" value="Genomic_DNA"/>
</dbReference>
<evidence type="ECO:0000256" key="4">
    <source>
        <dbReference type="ARBA" id="ARBA00023204"/>
    </source>
</evidence>
<organism evidence="6 7">
    <name type="scientific">Coccomyxa viridis</name>
    <dbReference type="NCBI Taxonomy" id="1274662"/>
    <lineage>
        <taxon>Eukaryota</taxon>
        <taxon>Viridiplantae</taxon>
        <taxon>Chlorophyta</taxon>
        <taxon>core chlorophytes</taxon>
        <taxon>Trebouxiophyceae</taxon>
        <taxon>Trebouxiophyceae incertae sedis</taxon>
        <taxon>Coccomyxaceae</taxon>
        <taxon>Coccomyxa</taxon>
    </lineage>
</organism>
<comment type="similarity">
    <text evidence="2">Belongs to the rad1 family.</text>
</comment>
<evidence type="ECO:0000256" key="3">
    <source>
        <dbReference type="ARBA" id="ARBA00022763"/>
    </source>
</evidence>
<dbReference type="PANTHER" id="PTHR10870">
    <property type="entry name" value="CELL CYCLE CHECKPOINT PROTEIN RAD1"/>
    <property type="match status" value="1"/>
</dbReference>